<evidence type="ECO:0000259" key="1">
    <source>
        <dbReference type="Pfam" id="PF06985"/>
    </source>
</evidence>
<evidence type="ECO:0000313" key="3">
    <source>
        <dbReference type="Proteomes" id="UP000800200"/>
    </source>
</evidence>
<keyword evidence="3" id="KW-1185">Reference proteome</keyword>
<dbReference type="Proteomes" id="UP000800200">
    <property type="component" value="Unassembled WGS sequence"/>
</dbReference>
<dbReference type="InterPro" id="IPR052895">
    <property type="entry name" value="HetReg/Transcr_Mod"/>
</dbReference>
<dbReference type="PANTHER" id="PTHR24148:SF64">
    <property type="entry name" value="HETEROKARYON INCOMPATIBILITY DOMAIN-CONTAINING PROTEIN"/>
    <property type="match status" value="1"/>
</dbReference>
<gene>
    <name evidence="2" type="ORF">K469DRAFT_613736</name>
</gene>
<dbReference type="InterPro" id="IPR010730">
    <property type="entry name" value="HET"/>
</dbReference>
<dbReference type="Pfam" id="PF26639">
    <property type="entry name" value="Het-6_barrel"/>
    <property type="match status" value="1"/>
</dbReference>
<name>A0A6A6D906_9PEZI</name>
<dbReference type="Pfam" id="PF06985">
    <property type="entry name" value="HET"/>
    <property type="match status" value="1"/>
</dbReference>
<accession>A0A6A6D906</accession>
<feature type="non-terminal residue" evidence="2">
    <location>
        <position position="1"/>
    </location>
</feature>
<dbReference type="EMBL" id="ML994790">
    <property type="protein sequence ID" value="KAF2174689.1"/>
    <property type="molecule type" value="Genomic_DNA"/>
</dbReference>
<dbReference type="OrthoDB" id="5386682at2759"/>
<reference evidence="2" key="1">
    <citation type="journal article" date="2020" name="Stud. Mycol.">
        <title>101 Dothideomycetes genomes: a test case for predicting lifestyles and emergence of pathogens.</title>
        <authorList>
            <person name="Haridas S."/>
            <person name="Albert R."/>
            <person name="Binder M."/>
            <person name="Bloem J."/>
            <person name="Labutti K."/>
            <person name="Salamov A."/>
            <person name="Andreopoulos B."/>
            <person name="Baker S."/>
            <person name="Barry K."/>
            <person name="Bills G."/>
            <person name="Bluhm B."/>
            <person name="Cannon C."/>
            <person name="Castanera R."/>
            <person name="Culley D."/>
            <person name="Daum C."/>
            <person name="Ezra D."/>
            <person name="Gonzalez J."/>
            <person name="Henrissat B."/>
            <person name="Kuo A."/>
            <person name="Liang C."/>
            <person name="Lipzen A."/>
            <person name="Lutzoni F."/>
            <person name="Magnuson J."/>
            <person name="Mondo S."/>
            <person name="Nolan M."/>
            <person name="Ohm R."/>
            <person name="Pangilinan J."/>
            <person name="Park H.-J."/>
            <person name="Ramirez L."/>
            <person name="Alfaro M."/>
            <person name="Sun H."/>
            <person name="Tritt A."/>
            <person name="Yoshinaga Y."/>
            <person name="Zwiers L.-H."/>
            <person name="Turgeon B."/>
            <person name="Goodwin S."/>
            <person name="Spatafora J."/>
            <person name="Crous P."/>
            <person name="Grigoriev I."/>
        </authorList>
    </citation>
    <scope>NUCLEOTIDE SEQUENCE</scope>
    <source>
        <strain evidence="2">CBS 207.26</strain>
    </source>
</reference>
<sequence length="553" mass="61878">SSLDSLGWIGRVCIDQGNLHERAAQVGFMKEIYKRAEGIVIWLGESSPLTTSAVSTITVISRWFASETSVQPDHIIKADGLRLTAQHLDVLKGLSSKDHLGIPTQEAYEQAATFFSLPWFRRVWVLQEAFSGSTITARIGTHSLPWGSVILAALWQSLLTRSYTSSQGEFSLNGPHISRGYLPELWLGLLHTRIPRGLSMVELVCRARDFQATDPRDKVFALLGLANDIGNAENRPIGLLPDYTKTKERVYCDFARSLIIRQRNLDILSAVDTFTAQRHFARRFSPSWMPDLDVPIATIRGFGYPRKYRASALTAVVPDSNTELLCLDNSDAEVLGLSGFVFDSVKTANQAVLNFRKDLHLYWGNQRDAVRTIWHHCVNGFSSFPTQSSNSLLRAYINTLTAVGFASPSKFPDYPLGEIIPSDEVPNITADFAAYWAQTDPSFTAFHEQQRSALLQLSKTGDADQFAVVAGKACDERLFFFTRDGHMGLCPRAARVGDLIVILYGGSVPYVLRRHSDDCYTFVGECYVHGMMFGEALVKKERYDIKEQVFRLR</sequence>
<feature type="domain" description="Heterokaryon incompatibility" evidence="1">
    <location>
        <begin position="8"/>
        <end position="128"/>
    </location>
</feature>
<protein>
    <recommendedName>
        <fullName evidence="1">Heterokaryon incompatibility domain-containing protein</fullName>
    </recommendedName>
</protein>
<proteinExistence type="predicted"/>
<evidence type="ECO:0000313" key="2">
    <source>
        <dbReference type="EMBL" id="KAF2174689.1"/>
    </source>
</evidence>
<organism evidence="2 3">
    <name type="scientific">Zopfia rhizophila CBS 207.26</name>
    <dbReference type="NCBI Taxonomy" id="1314779"/>
    <lineage>
        <taxon>Eukaryota</taxon>
        <taxon>Fungi</taxon>
        <taxon>Dikarya</taxon>
        <taxon>Ascomycota</taxon>
        <taxon>Pezizomycotina</taxon>
        <taxon>Dothideomycetes</taxon>
        <taxon>Dothideomycetes incertae sedis</taxon>
        <taxon>Zopfiaceae</taxon>
        <taxon>Zopfia</taxon>
    </lineage>
</organism>
<dbReference type="PANTHER" id="PTHR24148">
    <property type="entry name" value="ANKYRIN REPEAT DOMAIN-CONTAINING PROTEIN 39 HOMOLOG-RELATED"/>
    <property type="match status" value="1"/>
</dbReference>
<dbReference type="AlphaFoldDB" id="A0A6A6D906"/>